<organism evidence="1 2">
    <name type="scientific">Desulfolithobacter dissulfuricans</name>
    <dbReference type="NCBI Taxonomy" id="2795293"/>
    <lineage>
        <taxon>Bacteria</taxon>
        <taxon>Pseudomonadati</taxon>
        <taxon>Thermodesulfobacteriota</taxon>
        <taxon>Desulfobulbia</taxon>
        <taxon>Desulfobulbales</taxon>
        <taxon>Desulfobulbaceae</taxon>
        <taxon>Desulfolithobacter</taxon>
    </lineage>
</organism>
<sequence length="63" mass="6869">MIVSRTLQALLAAAVTRQELLASPRIICPVYDEQLLGPFSTRTDYPLRVVANSFPVGGIVDPQ</sequence>
<keyword evidence="2" id="KW-1185">Reference proteome</keyword>
<protein>
    <submittedName>
        <fullName evidence="1">Uncharacterized protein</fullName>
    </submittedName>
</protein>
<name>A0A915UAA6_9BACT</name>
<dbReference type="Proteomes" id="UP001063350">
    <property type="component" value="Chromosome"/>
</dbReference>
<dbReference type="AlphaFoldDB" id="A0A915UAA6"/>
<gene>
    <name evidence="1" type="ORF">GF1_17110</name>
</gene>
<accession>A0A915UAA6</accession>
<reference evidence="1" key="1">
    <citation type="submission" date="2020-12" db="EMBL/GenBank/DDBJ databases">
        <title>Desulfobium dissulfuricans gen. nov., sp. nov., a novel mesophilic, sulfate-reducing bacterium isolated from a deep-sea hydrothermal vent.</title>
        <authorList>
            <person name="Hashimoto Y."/>
            <person name="Tame A."/>
            <person name="Sawayama S."/>
            <person name="Miyazaki J."/>
            <person name="Takai K."/>
            <person name="Nakagawa S."/>
        </authorList>
    </citation>
    <scope>NUCLEOTIDE SEQUENCE</scope>
    <source>
        <strain evidence="1">GF1</strain>
    </source>
</reference>
<evidence type="ECO:0000313" key="2">
    <source>
        <dbReference type="Proteomes" id="UP001063350"/>
    </source>
</evidence>
<dbReference type="KEGG" id="ddu:GF1_17110"/>
<dbReference type="EMBL" id="AP024233">
    <property type="protein sequence ID" value="BCO09335.1"/>
    <property type="molecule type" value="Genomic_DNA"/>
</dbReference>
<evidence type="ECO:0000313" key="1">
    <source>
        <dbReference type="EMBL" id="BCO09335.1"/>
    </source>
</evidence>
<proteinExistence type="predicted"/>